<dbReference type="PROSITE" id="PS51253">
    <property type="entry name" value="HTH_CENPB"/>
    <property type="match status" value="1"/>
</dbReference>
<dbReference type="EMBL" id="MU006304">
    <property type="protein sequence ID" value="KAF2851074.1"/>
    <property type="molecule type" value="Genomic_DNA"/>
</dbReference>
<accession>A0A6A7B708</accession>
<sequence length="115" mass="13194">MNSIEAALAAIDALMPGEKINYTQIAQDYGVVRSTLTRRHQGVSVSRNTKAENQQVLHPQQEQELLRYVEHLTRQGLPPTRSMIQNFALQIAKKELGEHWVDCYMQRYQVNLISS</sequence>
<evidence type="ECO:0000313" key="3">
    <source>
        <dbReference type="EMBL" id="KAF2851074.1"/>
    </source>
</evidence>
<reference evidence="3" key="1">
    <citation type="submission" date="2020-01" db="EMBL/GenBank/DDBJ databases">
        <authorList>
            <consortium name="DOE Joint Genome Institute"/>
            <person name="Haridas S."/>
            <person name="Albert R."/>
            <person name="Binder M."/>
            <person name="Bloem J."/>
            <person name="Labutti K."/>
            <person name="Salamov A."/>
            <person name="Andreopoulos B."/>
            <person name="Baker S.E."/>
            <person name="Barry K."/>
            <person name="Bills G."/>
            <person name="Bluhm B.H."/>
            <person name="Cannon C."/>
            <person name="Castanera R."/>
            <person name="Culley D.E."/>
            <person name="Daum C."/>
            <person name="Ezra D."/>
            <person name="Gonzalez J.B."/>
            <person name="Henrissat B."/>
            <person name="Kuo A."/>
            <person name="Liang C."/>
            <person name="Lipzen A."/>
            <person name="Lutzoni F."/>
            <person name="Magnuson J."/>
            <person name="Mondo S."/>
            <person name="Nolan M."/>
            <person name="Ohm R."/>
            <person name="Pangilinan J."/>
            <person name="Park H.-J."/>
            <person name="Ramirez L."/>
            <person name="Alfaro M."/>
            <person name="Sun H."/>
            <person name="Tritt A."/>
            <person name="Yoshinaga Y."/>
            <person name="Zwiers L.-H."/>
            <person name="Turgeon B.G."/>
            <person name="Goodwin S.B."/>
            <person name="Spatafora J.W."/>
            <person name="Crous P.W."/>
            <person name="Grigoriev I.V."/>
        </authorList>
    </citation>
    <scope>NUCLEOTIDE SEQUENCE</scope>
    <source>
        <strain evidence="3">IPT5</strain>
    </source>
</reference>
<dbReference type="Proteomes" id="UP000799423">
    <property type="component" value="Unassembled WGS sequence"/>
</dbReference>
<dbReference type="OrthoDB" id="3942738at2759"/>
<keyword evidence="1" id="KW-0238">DNA-binding</keyword>
<evidence type="ECO:0000256" key="1">
    <source>
        <dbReference type="ARBA" id="ARBA00023125"/>
    </source>
</evidence>
<evidence type="ECO:0000259" key="2">
    <source>
        <dbReference type="PROSITE" id="PS51253"/>
    </source>
</evidence>
<evidence type="ECO:0000313" key="4">
    <source>
        <dbReference type="EMBL" id="KAF2851075.1"/>
    </source>
</evidence>
<feature type="domain" description="HTH CENPB-type" evidence="2">
    <location>
        <begin position="49"/>
        <end position="114"/>
    </location>
</feature>
<dbReference type="SUPFAM" id="SSF46689">
    <property type="entry name" value="Homeodomain-like"/>
    <property type="match status" value="1"/>
</dbReference>
<dbReference type="SMART" id="SM00674">
    <property type="entry name" value="CENPB"/>
    <property type="match status" value="1"/>
</dbReference>
<dbReference type="EMBL" id="MU006304">
    <property type="protein sequence ID" value="KAF2851075.1"/>
    <property type="molecule type" value="Genomic_DNA"/>
</dbReference>
<gene>
    <name evidence="3" type="ORF">T440DRAFT_79172</name>
    <name evidence="4" type="ORF">T440DRAFT_79185</name>
</gene>
<dbReference type="AlphaFoldDB" id="A0A6A7B708"/>
<dbReference type="InterPro" id="IPR009057">
    <property type="entry name" value="Homeodomain-like_sf"/>
</dbReference>
<keyword evidence="5" id="KW-1185">Reference proteome</keyword>
<evidence type="ECO:0000313" key="5">
    <source>
        <dbReference type="Proteomes" id="UP000799423"/>
    </source>
</evidence>
<dbReference type="GO" id="GO:0003677">
    <property type="term" value="F:DNA binding"/>
    <property type="evidence" value="ECO:0007669"/>
    <property type="project" value="UniProtKB-KW"/>
</dbReference>
<proteinExistence type="predicted"/>
<name>A0A6A7B708_9PLEO</name>
<organism evidence="3 5">
    <name type="scientific">Plenodomus tracheiphilus IPT5</name>
    <dbReference type="NCBI Taxonomy" id="1408161"/>
    <lineage>
        <taxon>Eukaryota</taxon>
        <taxon>Fungi</taxon>
        <taxon>Dikarya</taxon>
        <taxon>Ascomycota</taxon>
        <taxon>Pezizomycotina</taxon>
        <taxon>Dothideomycetes</taxon>
        <taxon>Pleosporomycetidae</taxon>
        <taxon>Pleosporales</taxon>
        <taxon>Pleosporineae</taxon>
        <taxon>Leptosphaeriaceae</taxon>
        <taxon>Plenodomus</taxon>
    </lineage>
</organism>
<protein>
    <recommendedName>
        <fullName evidence="2">HTH CENPB-type domain-containing protein</fullName>
    </recommendedName>
</protein>
<dbReference type="Pfam" id="PF03221">
    <property type="entry name" value="HTH_Tnp_Tc5"/>
    <property type="match status" value="1"/>
</dbReference>
<dbReference type="InterPro" id="IPR006600">
    <property type="entry name" value="HTH_CenpB_DNA-bd_dom"/>
</dbReference>